<protein>
    <recommendedName>
        <fullName evidence="3">SbsA Ig-like domain-containing protein</fullName>
    </recommendedName>
</protein>
<dbReference type="Proteomes" id="UP000366872">
    <property type="component" value="Unassembled WGS sequence"/>
</dbReference>
<evidence type="ECO:0008006" key="3">
    <source>
        <dbReference type="Google" id="ProtNLM"/>
    </source>
</evidence>
<organism evidence="1 2">
    <name type="scientific">Pontiella desulfatans</name>
    <dbReference type="NCBI Taxonomy" id="2750659"/>
    <lineage>
        <taxon>Bacteria</taxon>
        <taxon>Pseudomonadati</taxon>
        <taxon>Kiritimatiellota</taxon>
        <taxon>Kiritimatiellia</taxon>
        <taxon>Kiritimatiellales</taxon>
        <taxon>Pontiellaceae</taxon>
        <taxon>Pontiella</taxon>
    </lineage>
</organism>
<evidence type="ECO:0000313" key="1">
    <source>
        <dbReference type="EMBL" id="VGO16581.1"/>
    </source>
</evidence>
<name>A0A6C2UAN6_PONDE</name>
<proteinExistence type="predicted"/>
<dbReference type="AlphaFoldDB" id="A0A6C2UAN6"/>
<evidence type="ECO:0000313" key="2">
    <source>
        <dbReference type="Proteomes" id="UP000366872"/>
    </source>
</evidence>
<dbReference type="RefSeq" id="WP_136082073.1">
    <property type="nucleotide sequence ID" value="NZ_CAAHFG010000003.1"/>
</dbReference>
<accession>A0A6C2UAN6</accession>
<dbReference type="PROSITE" id="PS51257">
    <property type="entry name" value="PROKAR_LIPOPROTEIN"/>
    <property type="match status" value="1"/>
</dbReference>
<reference evidence="1 2" key="1">
    <citation type="submission" date="2019-04" db="EMBL/GenBank/DDBJ databases">
        <authorList>
            <person name="Van Vliet M D."/>
        </authorList>
    </citation>
    <scope>NUCLEOTIDE SEQUENCE [LARGE SCALE GENOMIC DNA]</scope>
    <source>
        <strain evidence="1 2">F1</strain>
    </source>
</reference>
<gene>
    <name evidence="1" type="ORF">PDESU_05172</name>
</gene>
<sequence length="139" mass="15129">MKIEWWKLARRGAMAAIVACCMVGLTGCGDDDEEGDGGGSSGIVDPSDDVAPTIVSYSFDQPAKTLTVIFSEPMQQGYYTTGDYHPDVSYWIDNTTFRIDFITWVSGGMIVLKTSDAQYDGFMDLAGNPIDADYPIAFP</sequence>
<keyword evidence="2" id="KW-1185">Reference proteome</keyword>
<dbReference type="EMBL" id="CAAHFG010000003">
    <property type="protein sequence ID" value="VGO16581.1"/>
    <property type="molecule type" value="Genomic_DNA"/>
</dbReference>